<evidence type="ECO:0000256" key="1">
    <source>
        <dbReference type="ARBA" id="ARBA00022801"/>
    </source>
</evidence>
<gene>
    <name evidence="3" type="ordered locus">Tcr_0184</name>
</gene>
<feature type="short sequence motif" description="HXTX 2" evidence="2">
    <location>
        <begin position="129"/>
        <end position="132"/>
    </location>
</feature>
<proteinExistence type="inferred from homology"/>
<evidence type="ECO:0000256" key="2">
    <source>
        <dbReference type="HAMAP-Rule" id="MF_01940"/>
    </source>
</evidence>
<dbReference type="HOGENOM" id="CLU_081251_0_0_6"/>
<keyword evidence="1 2" id="KW-0378">Hydrolase</keyword>
<comment type="catalytic activity">
    <reaction evidence="2">
        <text>a 3'-end 2',3'-cyclophospho-ribonucleotide-RNA + H2O = a 3'-end 2'-phospho-ribonucleotide-RNA + H(+)</text>
        <dbReference type="Rhea" id="RHEA:11828"/>
        <dbReference type="Rhea" id="RHEA-COMP:10464"/>
        <dbReference type="Rhea" id="RHEA-COMP:17353"/>
        <dbReference type="ChEBI" id="CHEBI:15377"/>
        <dbReference type="ChEBI" id="CHEBI:15378"/>
        <dbReference type="ChEBI" id="CHEBI:83064"/>
        <dbReference type="ChEBI" id="CHEBI:173113"/>
        <dbReference type="EC" id="3.1.4.58"/>
    </reaction>
</comment>
<feature type="active site" description="Proton donor" evidence="2">
    <location>
        <position position="42"/>
    </location>
</feature>
<dbReference type="OrthoDB" id="7061261at2"/>
<dbReference type="AlphaFoldDB" id="Q31J93"/>
<dbReference type="NCBIfam" id="TIGR02258">
    <property type="entry name" value="2_5_ligase"/>
    <property type="match status" value="1"/>
</dbReference>
<organism evidence="3">
    <name type="scientific">Hydrogenovibrio crunogenus (strain DSM 25203 / XCL-2)</name>
    <name type="common">Thiomicrospira crunogena</name>
    <dbReference type="NCBI Taxonomy" id="317025"/>
    <lineage>
        <taxon>Bacteria</taxon>
        <taxon>Pseudomonadati</taxon>
        <taxon>Pseudomonadota</taxon>
        <taxon>Gammaproteobacteria</taxon>
        <taxon>Thiotrichales</taxon>
        <taxon>Piscirickettsiaceae</taxon>
        <taxon>Hydrogenovibrio</taxon>
    </lineage>
</organism>
<accession>Q31J93</accession>
<dbReference type="GO" id="GO:0016874">
    <property type="term" value="F:ligase activity"/>
    <property type="evidence" value="ECO:0007669"/>
    <property type="project" value="UniProtKB-KW"/>
</dbReference>
<dbReference type="SUPFAM" id="SSF55144">
    <property type="entry name" value="LigT-like"/>
    <property type="match status" value="1"/>
</dbReference>
<dbReference type="GO" id="GO:0008664">
    <property type="term" value="F:RNA 2',3'-cyclic 3'-phosphodiesterase activity"/>
    <property type="evidence" value="ECO:0007669"/>
    <property type="project" value="UniProtKB-EC"/>
</dbReference>
<sequence length="185" mass="21239">MRTFVAVPVNAALQNVLISQLATLQSQPWASDVDWTPEKNWHLTLKFLGELSAEQVEAIERSMRDWFAEGMSYFEAELIAIKGFPQAQSGPFIVATLEATLLLQALVREIEEQLRCFEIPKDRRAFRPHITLGKWKGKPDAFPELEISLEASWLRVDRLNLYESVQVEGRHQYKPLATHALETYD</sequence>
<feature type="short sequence motif" description="HXTX 1" evidence="2">
    <location>
        <begin position="42"/>
        <end position="45"/>
    </location>
</feature>
<dbReference type="Gene3D" id="3.90.1140.10">
    <property type="entry name" value="Cyclic phosphodiesterase"/>
    <property type="match status" value="1"/>
</dbReference>
<feature type="active site" description="Proton acceptor" evidence="2">
    <location>
        <position position="129"/>
    </location>
</feature>
<dbReference type="HAMAP" id="MF_01940">
    <property type="entry name" value="RNA_CPDase"/>
    <property type="match status" value="1"/>
</dbReference>
<comment type="function">
    <text evidence="2">Hydrolyzes RNA 2',3'-cyclic phosphodiester to an RNA 2'-phosphomonoester.</text>
</comment>
<dbReference type="KEGG" id="tcx:Tcr_0184"/>
<dbReference type="PANTHER" id="PTHR35561:SF1">
    <property type="entry name" value="RNA 2',3'-CYCLIC PHOSPHODIESTERASE"/>
    <property type="match status" value="1"/>
</dbReference>
<dbReference type="EC" id="3.1.4.58" evidence="2"/>
<dbReference type="InterPro" id="IPR004175">
    <property type="entry name" value="RNA_CPDase"/>
</dbReference>
<name>Q31J93_HYDCU</name>
<reference evidence="3" key="1">
    <citation type="submission" date="2006-07" db="EMBL/GenBank/DDBJ databases">
        <title>Complete sequence of Thiomicrospira crunogena XCL-2.</title>
        <authorList>
            <consortium name="US DOE Joint Genome Institute"/>
            <person name="Copeland A."/>
            <person name="Lucas S."/>
            <person name="Lapidus A."/>
            <person name="Barry K."/>
            <person name="Detter J.C."/>
            <person name="Glavina del Rio T."/>
            <person name="Hammon N."/>
            <person name="Israni S."/>
            <person name="Dalin E."/>
            <person name="Tice H."/>
            <person name="Pitluck S."/>
            <person name="Chain P."/>
            <person name="Malfatti S."/>
            <person name="Shin M."/>
            <person name="Vergez L."/>
            <person name="Schmutz J."/>
            <person name="Larimer F."/>
            <person name="Land M."/>
            <person name="Hauser L."/>
            <person name="Kyrpides N."/>
            <person name="Lykidis A."/>
            <person name="Scott K.M."/>
            <person name="Sievert S."/>
            <person name="Kerfeld C."/>
            <person name="Freyermuth S."/>
            <person name="Dobrinski K."/>
            <person name="Boller A."/>
            <person name="Fitzpatrick K."/>
            <person name="Thoma P."/>
            <person name="Moore J."/>
            <person name="Richardson P."/>
        </authorList>
    </citation>
    <scope>NUCLEOTIDE SEQUENCE</scope>
    <source>
        <strain evidence="3">XCL-2</strain>
    </source>
</reference>
<dbReference type="eggNOG" id="COG1514">
    <property type="taxonomic scope" value="Bacteria"/>
</dbReference>
<dbReference type="InterPro" id="IPR009097">
    <property type="entry name" value="Cyclic_Pdiesterase"/>
</dbReference>
<dbReference type="PANTHER" id="PTHR35561">
    <property type="entry name" value="RNA 2',3'-CYCLIC PHOSPHODIESTERASE"/>
    <property type="match status" value="1"/>
</dbReference>
<dbReference type="EMBL" id="CP000109">
    <property type="protein sequence ID" value="ABB40780.1"/>
    <property type="molecule type" value="Genomic_DNA"/>
</dbReference>
<dbReference type="STRING" id="317025.Tcr_0184"/>
<protein>
    <recommendedName>
        <fullName evidence="2">RNA 2',3'-cyclic phosphodiesterase</fullName>
        <shortName evidence="2">RNA 2',3'-CPDase</shortName>
        <ecNumber evidence="2">3.1.4.58</ecNumber>
    </recommendedName>
</protein>
<dbReference type="Pfam" id="PF13563">
    <property type="entry name" value="2_5_RNA_ligase2"/>
    <property type="match status" value="1"/>
</dbReference>
<evidence type="ECO:0000313" key="3">
    <source>
        <dbReference type="EMBL" id="ABB40780.1"/>
    </source>
</evidence>
<dbReference type="GO" id="GO:0004113">
    <property type="term" value="F:2',3'-cyclic-nucleotide 3'-phosphodiesterase activity"/>
    <property type="evidence" value="ECO:0007669"/>
    <property type="project" value="InterPro"/>
</dbReference>
<comment type="similarity">
    <text evidence="2">Belongs to the 2H phosphoesterase superfamily. ThpR family.</text>
</comment>
<keyword evidence="3" id="KW-0436">Ligase</keyword>